<accession>A0A0R1UDG7</accession>
<dbReference type="InterPro" id="IPR011034">
    <property type="entry name" value="Formyl_transferase-like_C_sf"/>
</dbReference>
<evidence type="ECO:0000256" key="4">
    <source>
        <dbReference type="ARBA" id="ARBA00016014"/>
    </source>
</evidence>
<evidence type="ECO:0000256" key="7">
    <source>
        <dbReference type="ARBA" id="ARBA00048558"/>
    </source>
</evidence>
<dbReference type="InterPro" id="IPR005794">
    <property type="entry name" value="Fmt"/>
</dbReference>
<evidence type="ECO:0000256" key="3">
    <source>
        <dbReference type="ARBA" id="ARBA00012261"/>
    </source>
</evidence>
<dbReference type="InterPro" id="IPR002376">
    <property type="entry name" value="Formyl_transf_N"/>
</dbReference>
<dbReference type="GO" id="GO:0004479">
    <property type="term" value="F:methionyl-tRNA formyltransferase activity"/>
    <property type="evidence" value="ECO:0007669"/>
    <property type="project" value="UniProtKB-UniRule"/>
</dbReference>
<dbReference type="CDD" id="cd08646">
    <property type="entry name" value="FMT_core_Met-tRNA-FMT_N"/>
    <property type="match status" value="1"/>
</dbReference>
<feature type="domain" description="Formyl transferase N-terminal" evidence="9">
    <location>
        <begin position="7"/>
        <end position="183"/>
    </location>
</feature>
<evidence type="ECO:0000259" key="9">
    <source>
        <dbReference type="Pfam" id="PF00551"/>
    </source>
</evidence>
<dbReference type="InterPro" id="IPR041711">
    <property type="entry name" value="Met-tRNA-FMT_N"/>
</dbReference>
<dbReference type="PANTHER" id="PTHR11138">
    <property type="entry name" value="METHIONYL-TRNA FORMYLTRANSFERASE"/>
    <property type="match status" value="1"/>
</dbReference>
<keyword evidence="5 8" id="KW-0808">Transferase</keyword>
<dbReference type="AlphaFoldDB" id="A0A0R1UDG7"/>
<organism evidence="11 12">
    <name type="scientific">Limosilactobacillus ingluviei DSM 15946</name>
    <dbReference type="NCBI Taxonomy" id="1423760"/>
    <lineage>
        <taxon>Bacteria</taxon>
        <taxon>Bacillati</taxon>
        <taxon>Bacillota</taxon>
        <taxon>Bacilli</taxon>
        <taxon>Lactobacillales</taxon>
        <taxon>Lactobacillaceae</taxon>
        <taxon>Limosilactobacillus</taxon>
    </lineage>
</organism>
<feature type="domain" description="Formyl transferase C-terminal" evidence="10">
    <location>
        <begin position="208"/>
        <end position="306"/>
    </location>
</feature>
<dbReference type="PATRIC" id="fig|1423760.3.peg.1239"/>
<dbReference type="InterPro" id="IPR001555">
    <property type="entry name" value="GART_AS"/>
</dbReference>
<evidence type="ECO:0000259" key="10">
    <source>
        <dbReference type="Pfam" id="PF02911"/>
    </source>
</evidence>
<evidence type="ECO:0000256" key="6">
    <source>
        <dbReference type="ARBA" id="ARBA00022917"/>
    </source>
</evidence>
<sequence>MMTMTSVVFMGTPQFAVPILEALLADPAYDVQAVLTQPDRRVGRKHQLTASPVKQVAQAAGIKVFQPAKLSQSAELDELVAMAPDLMITAAYGQFLPTRLLAAARVAAINVHGSLLPKYRGGAPIQYAIMNGDAETGVSIMYMVKQMDAGAVLAKRALPIEATDDAGTMFEKLSYLGRDLLMATLPKLLAGEIEAQPQDESQVVFSPNITTEQERIDYRLPARLIDAKVRALRPRPLANMVIDGVVTKLLATTPLVETTTQAPGTVVRVEKHALILAGGQGTTYRIDRLKPAGKPAMDITAYLNGHQNLKAGVQAITDDND</sequence>
<gene>
    <name evidence="8" type="primary">fmt</name>
    <name evidence="11" type="ORF">FC43_GL001171</name>
</gene>
<dbReference type="InterPro" id="IPR005793">
    <property type="entry name" value="Formyl_trans_C"/>
</dbReference>
<evidence type="ECO:0000313" key="11">
    <source>
        <dbReference type="EMBL" id="KRL91437.1"/>
    </source>
</evidence>
<dbReference type="Pfam" id="PF00551">
    <property type="entry name" value="Formyl_trans_N"/>
    <property type="match status" value="1"/>
</dbReference>
<dbReference type="PROSITE" id="PS00373">
    <property type="entry name" value="GART"/>
    <property type="match status" value="1"/>
</dbReference>
<dbReference type="Proteomes" id="UP000050816">
    <property type="component" value="Unassembled WGS sequence"/>
</dbReference>
<dbReference type="GO" id="GO:0005829">
    <property type="term" value="C:cytosol"/>
    <property type="evidence" value="ECO:0007669"/>
    <property type="project" value="TreeGrafter"/>
</dbReference>
<comment type="caution">
    <text evidence="11">The sequence shown here is derived from an EMBL/GenBank/DDBJ whole genome shotgun (WGS) entry which is preliminary data.</text>
</comment>
<reference evidence="11 12" key="1">
    <citation type="journal article" date="2015" name="Genome Announc.">
        <title>Expanding the biotechnology potential of lactobacilli through comparative genomics of 213 strains and associated genera.</title>
        <authorList>
            <person name="Sun Z."/>
            <person name="Harris H.M."/>
            <person name="McCann A."/>
            <person name="Guo C."/>
            <person name="Argimon S."/>
            <person name="Zhang W."/>
            <person name="Yang X."/>
            <person name="Jeffery I.B."/>
            <person name="Cooney J.C."/>
            <person name="Kagawa T.F."/>
            <person name="Liu W."/>
            <person name="Song Y."/>
            <person name="Salvetti E."/>
            <person name="Wrobel A."/>
            <person name="Rasinkangas P."/>
            <person name="Parkhill J."/>
            <person name="Rea M.C."/>
            <person name="O'Sullivan O."/>
            <person name="Ritari J."/>
            <person name="Douillard F.P."/>
            <person name="Paul Ross R."/>
            <person name="Yang R."/>
            <person name="Briner A.E."/>
            <person name="Felis G.E."/>
            <person name="de Vos W.M."/>
            <person name="Barrangou R."/>
            <person name="Klaenhammer T.R."/>
            <person name="Caufield P.W."/>
            <person name="Cui Y."/>
            <person name="Zhang H."/>
            <person name="O'Toole P.W."/>
        </authorList>
    </citation>
    <scope>NUCLEOTIDE SEQUENCE [LARGE SCALE GENOMIC DNA]</scope>
    <source>
        <strain evidence="11 12">DSM 15946</strain>
    </source>
</reference>
<proteinExistence type="inferred from homology"/>
<dbReference type="EMBL" id="AZFK01000020">
    <property type="protein sequence ID" value="KRL91437.1"/>
    <property type="molecule type" value="Genomic_DNA"/>
</dbReference>
<dbReference type="InterPro" id="IPR044135">
    <property type="entry name" value="Met-tRNA-FMT_C"/>
</dbReference>
<comment type="function">
    <text evidence="1 8">Attaches a formyl group to the free amino group of methionyl-tRNA(fMet). The formyl group appears to play a dual role in the initiator identity of N-formylmethionyl-tRNA by promoting its recognition by IF2 and preventing the misappropriation of this tRNA by the elongation apparatus.</text>
</comment>
<dbReference type="PANTHER" id="PTHR11138:SF5">
    <property type="entry name" value="METHIONYL-TRNA FORMYLTRANSFERASE, MITOCHONDRIAL"/>
    <property type="match status" value="1"/>
</dbReference>
<protein>
    <recommendedName>
        <fullName evidence="4 8">Methionyl-tRNA formyltransferase</fullName>
        <ecNumber evidence="3 8">2.1.2.9</ecNumber>
    </recommendedName>
</protein>
<dbReference type="SUPFAM" id="SSF53328">
    <property type="entry name" value="Formyltransferase"/>
    <property type="match status" value="1"/>
</dbReference>
<dbReference type="HAMAP" id="MF_00182">
    <property type="entry name" value="Formyl_trans"/>
    <property type="match status" value="1"/>
</dbReference>
<evidence type="ECO:0000256" key="2">
    <source>
        <dbReference type="ARBA" id="ARBA00010699"/>
    </source>
</evidence>
<comment type="similarity">
    <text evidence="2 8">Belongs to the Fmt family.</text>
</comment>
<dbReference type="InterPro" id="IPR036477">
    <property type="entry name" value="Formyl_transf_N_sf"/>
</dbReference>
<evidence type="ECO:0000256" key="5">
    <source>
        <dbReference type="ARBA" id="ARBA00022679"/>
    </source>
</evidence>
<evidence type="ECO:0000313" key="12">
    <source>
        <dbReference type="Proteomes" id="UP000050816"/>
    </source>
</evidence>
<dbReference type="Gene3D" id="3.40.50.170">
    <property type="entry name" value="Formyl transferase, N-terminal domain"/>
    <property type="match status" value="1"/>
</dbReference>
<dbReference type="NCBIfam" id="TIGR00460">
    <property type="entry name" value="fmt"/>
    <property type="match status" value="1"/>
</dbReference>
<evidence type="ECO:0000256" key="1">
    <source>
        <dbReference type="ARBA" id="ARBA00002606"/>
    </source>
</evidence>
<evidence type="ECO:0000256" key="8">
    <source>
        <dbReference type="HAMAP-Rule" id="MF_00182"/>
    </source>
</evidence>
<dbReference type="SUPFAM" id="SSF50486">
    <property type="entry name" value="FMT C-terminal domain-like"/>
    <property type="match status" value="1"/>
</dbReference>
<name>A0A0R1UDG7_9LACO</name>
<dbReference type="Pfam" id="PF02911">
    <property type="entry name" value="Formyl_trans_C"/>
    <property type="match status" value="1"/>
</dbReference>
<dbReference type="CDD" id="cd08704">
    <property type="entry name" value="Met_tRNA_FMT_C"/>
    <property type="match status" value="1"/>
</dbReference>
<dbReference type="Gene3D" id="3.10.25.10">
    <property type="entry name" value="Formyl transferase, C-terminal domain"/>
    <property type="match status" value="1"/>
</dbReference>
<dbReference type="InterPro" id="IPR037022">
    <property type="entry name" value="Formyl_trans_C_sf"/>
</dbReference>
<keyword evidence="6 8" id="KW-0648">Protein biosynthesis</keyword>
<dbReference type="EC" id="2.1.2.9" evidence="3 8"/>
<feature type="binding site" evidence="8">
    <location>
        <begin position="114"/>
        <end position="117"/>
    </location>
    <ligand>
        <name>(6S)-5,6,7,8-tetrahydrofolate</name>
        <dbReference type="ChEBI" id="CHEBI:57453"/>
    </ligand>
</feature>
<comment type="catalytic activity">
    <reaction evidence="7 8">
        <text>L-methionyl-tRNA(fMet) + (6R)-10-formyltetrahydrofolate = N-formyl-L-methionyl-tRNA(fMet) + (6S)-5,6,7,8-tetrahydrofolate + H(+)</text>
        <dbReference type="Rhea" id="RHEA:24380"/>
        <dbReference type="Rhea" id="RHEA-COMP:9952"/>
        <dbReference type="Rhea" id="RHEA-COMP:9953"/>
        <dbReference type="ChEBI" id="CHEBI:15378"/>
        <dbReference type="ChEBI" id="CHEBI:57453"/>
        <dbReference type="ChEBI" id="CHEBI:78530"/>
        <dbReference type="ChEBI" id="CHEBI:78844"/>
        <dbReference type="ChEBI" id="CHEBI:195366"/>
        <dbReference type="EC" id="2.1.2.9"/>
    </reaction>
</comment>